<dbReference type="EMBL" id="CP108110">
    <property type="protein sequence ID" value="WUQ85808.1"/>
    <property type="molecule type" value="Genomic_DNA"/>
</dbReference>
<evidence type="ECO:0000256" key="3">
    <source>
        <dbReference type="ARBA" id="ARBA00022692"/>
    </source>
</evidence>
<gene>
    <name evidence="8" type="ORF">OHA16_24275</name>
</gene>
<protein>
    <submittedName>
        <fullName evidence="8">YihY/virulence factor BrkB family protein</fullName>
    </submittedName>
</protein>
<feature type="transmembrane region" description="Helical" evidence="7">
    <location>
        <begin position="181"/>
        <end position="204"/>
    </location>
</feature>
<evidence type="ECO:0000313" key="9">
    <source>
        <dbReference type="Proteomes" id="UP001432222"/>
    </source>
</evidence>
<evidence type="ECO:0000256" key="2">
    <source>
        <dbReference type="ARBA" id="ARBA00022475"/>
    </source>
</evidence>
<dbReference type="RefSeq" id="WP_328956497.1">
    <property type="nucleotide sequence ID" value="NZ_CP108110.1"/>
</dbReference>
<evidence type="ECO:0000256" key="4">
    <source>
        <dbReference type="ARBA" id="ARBA00022989"/>
    </source>
</evidence>
<dbReference type="PANTHER" id="PTHR30213">
    <property type="entry name" value="INNER MEMBRANE PROTEIN YHJD"/>
    <property type="match status" value="1"/>
</dbReference>
<name>A0ABZ1U418_9ACTN</name>
<keyword evidence="2" id="KW-1003">Cell membrane</keyword>
<dbReference type="NCBIfam" id="TIGR00765">
    <property type="entry name" value="yihY_not_rbn"/>
    <property type="match status" value="1"/>
</dbReference>
<organism evidence="8 9">
    <name type="scientific">Kitasatospora purpeofusca</name>
    <dbReference type="NCBI Taxonomy" id="67352"/>
    <lineage>
        <taxon>Bacteria</taxon>
        <taxon>Bacillati</taxon>
        <taxon>Actinomycetota</taxon>
        <taxon>Actinomycetes</taxon>
        <taxon>Kitasatosporales</taxon>
        <taxon>Streptomycetaceae</taxon>
        <taxon>Kitasatospora</taxon>
    </lineage>
</organism>
<evidence type="ECO:0000313" key="8">
    <source>
        <dbReference type="EMBL" id="WUQ85808.1"/>
    </source>
</evidence>
<dbReference type="Proteomes" id="UP001432222">
    <property type="component" value="Chromosome"/>
</dbReference>
<feature type="transmembrane region" description="Helical" evidence="7">
    <location>
        <begin position="92"/>
        <end position="115"/>
    </location>
</feature>
<evidence type="ECO:0000256" key="6">
    <source>
        <dbReference type="SAM" id="MobiDB-lite"/>
    </source>
</evidence>
<keyword evidence="4 7" id="KW-1133">Transmembrane helix</keyword>
<sequence>MDFLTRLPVIGPIVTRVLRSRPYRAYEHFTALRGNRLAGAVTFFGFLALFPLLTVALAIAVATLSDSRVDDIQKQVSDQLPGISDALNLPSLVANAGAVGLVSGVLLVLSGLGWVDTMRTSIRDIWQLPDEEGNPLLRKGWDFVVLGGLGLVSLVSLGASAAGTTLAGRIADRIGLGSGGYLLTAAGLLIAVGCDMLLFAYLLAPFPRIAHQRRRDVLRAALIGAVGFELLKILLSSYLGSVAGKSIYGAFGVPVALLLWINFVCRLLMYCVAWTATADPAAARERARERAAALVAAADEEEAAGPKETAGPRETVDPEETAAEEDRPRPRRSRDGEG</sequence>
<accession>A0ABZ1U418</accession>
<evidence type="ECO:0000256" key="5">
    <source>
        <dbReference type="ARBA" id="ARBA00023136"/>
    </source>
</evidence>
<dbReference type="PANTHER" id="PTHR30213:SF1">
    <property type="entry name" value="INNER MEMBRANE PROTEIN YHJD"/>
    <property type="match status" value="1"/>
</dbReference>
<reference evidence="8" key="1">
    <citation type="submission" date="2022-10" db="EMBL/GenBank/DDBJ databases">
        <title>The complete genomes of actinobacterial strains from the NBC collection.</title>
        <authorList>
            <person name="Joergensen T.S."/>
            <person name="Alvarez Arevalo M."/>
            <person name="Sterndorff E.B."/>
            <person name="Faurdal D."/>
            <person name="Vuksanovic O."/>
            <person name="Mourched A.-S."/>
            <person name="Charusanti P."/>
            <person name="Shaw S."/>
            <person name="Blin K."/>
            <person name="Weber T."/>
        </authorList>
    </citation>
    <scope>NUCLEOTIDE SEQUENCE</scope>
    <source>
        <strain evidence="8">NBC_00222</strain>
    </source>
</reference>
<comment type="subcellular location">
    <subcellularLocation>
        <location evidence="1">Cell membrane</location>
        <topology evidence="1">Multi-pass membrane protein</topology>
    </subcellularLocation>
</comment>
<dbReference type="Pfam" id="PF03631">
    <property type="entry name" value="Virul_fac_BrkB"/>
    <property type="match status" value="1"/>
</dbReference>
<keyword evidence="9" id="KW-1185">Reference proteome</keyword>
<dbReference type="InterPro" id="IPR017039">
    <property type="entry name" value="Virul_fac_BrkB"/>
</dbReference>
<evidence type="ECO:0000256" key="7">
    <source>
        <dbReference type="SAM" id="Phobius"/>
    </source>
</evidence>
<proteinExistence type="predicted"/>
<feature type="region of interest" description="Disordered" evidence="6">
    <location>
        <begin position="294"/>
        <end position="338"/>
    </location>
</feature>
<evidence type="ECO:0000256" key="1">
    <source>
        <dbReference type="ARBA" id="ARBA00004651"/>
    </source>
</evidence>
<keyword evidence="5 7" id="KW-0472">Membrane</keyword>
<feature type="compositionally biased region" description="Basic and acidic residues" evidence="6">
    <location>
        <begin position="324"/>
        <end position="338"/>
    </location>
</feature>
<keyword evidence="3 7" id="KW-0812">Transmembrane</keyword>
<feature type="transmembrane region" description="Helical" evidence="7">
    <location>
        <begin position="37"/>
        <end position="61"/>
    </location>
</feature>
<feature type="transmembrane region" description="Helical" evidence="7">
    <location>
        <begin position="216"/>
        <end position="235"/>
    </location>
</feature>
<feature type="transmembrane region" description="Helical" evidence="7">
    <location>
        <begin position="143"/>
        <end position="161"/>
    </location>
</feature>
<feature type="transmembrane region" description="Helical" evidence="7">
    <location>
        <begin position="247"/>
        <end position="265"/>
    </location>
</feature>